<dbReference type="OrthoDB" id="369569at2759"/>
<evidence type="ECO:0000313" key="12">
    <source>
        <dbReference type="Proteomes" id="UP000031668"/>
    </source>
</evidence>
<dbReference type="Proteomes" id="UP000031668">
    <property type="component" value="Unassembled WGS sequence"/>
</dbReference>
<evidence type="ECO:0000256" key="6">
    <source>
        <dbReference type="ARBA" id="ARBA00022824"/>
    </source>
</evidence>
<evidence type="ECO:0000256" key="7">
    <source>
        <dbReference type="ARBA" id="ARBA00022989"/>
    </source>
</evidence>
<evidence type="ECO:0000256" key="4">
    <source>
        <dbReference type="ARBA" id="ARBA00020820"/>
    </source>
</evidence>
<proteinExistence type="inferred from homology"/>
<dbReference type="GO" id="GO:0005789">
    <property type="term" value="C:endoplasmic reticulum membrane"/>
    <property type="evidence" value="ECO:0007669"/>
    <property type="project" value="UniProtKB-SubCell"/>
</dbReference>
<gene>
    <name evidence="11" type="ORF">RF11_04555</name>
</gene>
<evidence type="ECO:0000256" key="8">
    <source>
        <dbReference type="ARBA" id="ARBA00023136"/>
    </source>
</evidence>
<evidence type="ECO:0000256" key="5">
    <source>
        <dbReference type="ARBA" id="ARBA00022692"/>
    </source>
</evidence>
<comment type="subcellular location">
    <subcellularLocation>
        <location evidence="1">Endoplasmic reticulum membrane</location>
        <topology evidence="1">Multi-pass membrane protein</topology>
    </subcellularLocation>
</comment>
<dbReference type="Pfam" id="PF06417">
    <property type="entry name" value="EMC4"/>
    <property type="match status" value="1"/>
</dbReference>
<evidence type="ECO:0000256" key="1">
    <source>
        <dbReference type="ARBA" id="ARBA00004477"/>
    </source>
</evidence>
<accession>A0A0C2IQF3</accession>
<keyword evidence="5 10" id="KW-0812">Transmembrane</keyword>
<dbReference type="AlphaFoldDB" id="A0A0C2IQF3"/>
<keyword evidence="6" id="KW-0256">Endoplasmic reticulum</keyword>
<keyword evidence="7 10" id="KW-1133">Transmembrane helix</keyword>
<comment type="caution">
    <text evidence="11">The sequence shown here is derived from an EMBL/GenBank/DDBJ whole genome shotgun (WGS) entry which is preliminary data.</text>
</comment>
<sequence length="157" mass="17899">MSNPDTSVAEIDKYPVGFIKNKESVPAHSIRANEEAVDKRSWAIALEPVQALPPSALMLWMSGSKISLFPIFLIVMNLVRHVTALFNTPNVYANLGRKYRKLKMVVYFLGQLLGIMLLLYKCTAIGLLKFNRDEWVTYSYDPQPFIRESYGRTGRII</sequence>
<feature type="transmembrane region" description="Helical" evidence="10">
    <location>
        <begin position="57"/>
        <end position="79"/>
    </location>
</feature>
<evidence type="ECO:0000256" key="9">
    <source>
        <dbReference type="ARBA" id="ARBA00031143"/>
    </source>
</evidence>
<comment type="subunit">
    <text evidence="3">Component of the ER membrane protein complex (EMC).</text>
</comment>
<comment type="similarity">
    <text evidence="2">Belongs to the EMC4 family.</text>
</comment>
<feature type="transmembrane region" description="Helical" evidence="10">
    <location>
        <begin position="105"/>
        <end position="128"/>
    </location>
</feature>
<evidence type="ECO:0000256" key="10">
    <source>
        <dbReference type="SAM" id="Phobius"/>
    </source>
</evidence>
<keyword evidence="12" id="KW-1185">Reference proteome</keyword>
<keyword evidence="8 10" id="KW-0472">Membrane</keyword>
<dbReference type="PANTHER" id="PTHR19315">
    <property type="entry name" value="ER MEMBRANE PROTEIN COMPLEX SUBUNIT 4"/>
    <property type="match status" value="1"/>
</dbReference>
<protein>
    <recommendedName>
        <fullName evidence="4">ER membrane protein complex subunit 4</fullName>
    </recommendedName>
    <alternativeName>
        <fullName evidence="9">Transmembrane protein 85</fullName>
    </alternativeName>
</protein>
<dbReference type="OMA" id="QQTFKVI"/>
<evidence type="ECO:0000256" key="2">
    <source>
        <dbReference type="ARBA" id="ARBA00007715"/>
    </source>
</evidence>
<organism evidence="11 12">
    <name type="scientific">Thelohanellus kitauei</name>
    <name type="common">Myxosporean</name>
    <dbReference type="NCBI Taxonomy" id="669202"/>
    <lineage>
        <taxon>Eukaryota</taxon>
        <taxon>Metazoa</taxon>
        <taxon>Cnidaria</taxon>
        <taxon>Myxozoa</taxon>
        <taxon>Myxosporea</taxon>
        <taxon>Bivalvulida</taxon>
        <taxon>Platysporina</taxon>
        <taxon>Myxobolidae</taxon>
        <taxon>Thelohanellus</taxon>
    </lineage>
</organism>
<evidence type="ECO:0000313" key="11">
    <source>
        <dbReference type="EMBL" id="KII67679.1"/>
    </source>
</evidence>
<name>A0A0C2IQF3_THEKT</name>
<dbReference type="EMBL" id="JWZT01003124">
    <property type="protein sequence ID" value="KII67679.1"/>
    <property type="molecule type" value="Genomic_DNA"/>
</dbReference>
<dbReference type="InterPro" id="IPR009445">
    <property type="entry name" value="TMEM85/Emc4"/>
</dbReference>
<reference evidence="11 12" key="1">
    <citation type="journal article" date="2014" name="Genome Biol. Evol.">
        <title>The genome of the myxosporean Thelohanellus kitauei shows adaptations to nutrient acquisition within its fish host.</title>
        <authorList>
            <person name="Yang Y."/>
            <person name="Xiong J."/>
            <person name="Zhou Z."/>
            <person name="Huo F."/>
            <person name="Miao W."/>
            <person name="Ran C."/>
            <person name="Liu Y."/>
            <person name="Zhang J."/>
            <person name="Feng J."/>
            <person name="Wang M."/>
            <person name="Wang M."/>
            <person name="Wang L."/>
            <person name="Yao B."/>
        </authorList>
    </citation>
    <scope>NUCLEOTIDE SEQUENCE [LARGE SCALE GENOMIC DNA]</scope>
    <source>
        <strain evidence="11">Wuqing</strain>
    </source>
</reference>
<evidence type="ECO:0000256" key="3">
    <source>
        <dbReference type="ARBA" id="ARBA00011276"/>
    </source>
</evidence>